<evidence type="ECO:0000313" key="3">
    <source>
        <dbReference type="EMBL" id="MED6162362.1"/>
    </source>
</evidence>
<evidence type="ECO:0000256" key="1">
    <source>
        <dbReference type="SAM" id="MobiDB-lite"/>
    </source>
</evidence>
<keyword evidence="2" id="KW-0812">Transmembrane</keyword>
<accession>A0ABU6UM40</accession>
<proteinExistence type="predicted"/>
<dbReference type="EMBL" id="JASCZI010121601">
    <property type="protein sequence ID" value="MED6162362.1"/>
    <property type="molecule type" value="Genomic_DNA"/>
</dbReference>
<protein>
    <submittedName>
        <fullName evidence="3">Uncharacterized protein</fullName>
    </submittedName>
</protein>
<feature type="transmembrane region" description="Helical" evidence="2">
    <location>
        <begin position="121"/>
        <end position="139"/>
    </location>
</feature>
<name>A0ABU6UM40_9FABA</name>
<evidence type="ECO:0000256" key="2">
    <source>
        <dbReference type="SAM" id="Phobius"/>
    </source>
</evidence>
<feature type="compositionally biased region" description="Basic and acidic residues" evidence="1">
    <location>
        <begin position="22"/>
        <end position="50"/>
    </location>
</feature>
<comment type="caution">
    <text evidence="3">The sequence shown here is derived from an EMBL/GenBank/DDBJ whole genome shotgun (WGS) entry which is preliminary data.</text>
</comment>
<evidence type="ECO:0000313" key="4">
    <source>
        <dbReference type="Proteomes" id="UP001341840"/>
    </source>
</evidence>
<organism evidence="3 4">
    <name type="scientific">Stylosanthes scabra</name>
    <dbReference type="NCBI Taxonomy" id="79078"/>
    <lineage>
        <taxon>Eukaryota</taxon>
        <taxon>Viridiplantae</taxon>
        <taxon>Streptophyta</taxon>
        <taxon>Embryophyta</taxon>
        <taxon>Tracheophyta</taxon>
        <taxon>Spermatophyta</taxon>
        <taxon>Magnoliopsida</taxon>
        <taxon>eudicotyledons</taxon>
        <taxon>Gunneridae</taxon>
        <taxon>Pentapetalae</taxon>
        <taxon>rosids</taxon>
        <taxon>fabids</taxon>
        <taxon>Fabales</taxon>
        <taxon>Fabaceae</taxon>
        <taxon>Papilionoideae</taxon>
        <taxon>50 kb inversion clade</taxon>
        <taxon>dalbergioids sensu lato</taxon>
        <taxon>Dalbergieae</taxon>
        <taxon>Pterocarpus clade</taxon>
        <taxon>Stylosanthes</taxon>
    </lineage>
</organism>
<keyword evidence="2" id="KW-0472">Membrane</keyword>
<gene>
    <name evidence="3" type="ORF">PIB30_069753</name>
</gene>
<sequence>MEERKKKMAPTASTIVVAAVAGEKRETERNRERERELKRERIRERDEGKGTKTLPSLPFLRRASVAVAVAVDEEAVEITILLGMSRIRSIVIRVSDEEGVLVVVHPNLEAPSRNPNLVAKILNQTIFISLVSLLFLFHLGERKRVGR</sequence>
<dbReference type="Proteomes" id="UP001341840">
    <property type="component" value="Unassembled WGS sequence"/>
</dbReference>
<keyword evidence="4" id="KW-1185">Reference proteome</keyword>
<keyword evidence="2" id="KW-1133">Transmembrane helix</keyword>
<feature type="region of interest" description="Disordered" evidence="1">
    <location>
        <begin position="1"/>
        <end position="54"/>
    </location>
</feature>
<reference evidence="3 4" key="1">
    <citation type="journal article" date="2023" name="Plants (Basel)">
        <title>Bridging the Gap: Combining Genomics and Transcriptomics Approaches to Understand Stylosanthes scabra, an Orphan Legume from the Brazilian Caatinga.</title>
        <authorList>
            <person name="Ferreira-Neto J.R.C."/>
            <person name="da Silva M.D."/>
            <person name="Binneck E."/>
            <person name="de Melo N.F."/>
            <person name="da Silva R.H."/>
            <person name="de Melo A.L.T.M."/>
            <person name="Pandolfi V."/>
            <person name="Bustamante F.O."/>
            <person name="Brasileiro-Vidal A.C."/>
            <person name="Benko-Iseppon A.M."/>
        </authorList>
    </citation>
    <scope>NUCLEOTIDE SEQUENCE [LARGE SCALE GENOMIC DNA]</scope>
    <source>
        <tissue evidence="3">Leaves</tissue>
    </source>
</reference>